<keyword evidence="3" id="KW-1185">Reference proteome</keyword>
<sequence length="516" mass="54869">MSPIFARPPLFTLNHNVPPRAPRGGAALLFASRRTLISKRQRTIPGLAPRHGNPARMHRVGRTPLRPRGARARSSPEGDFGRAAACLVVRGEWTPADGGGAVLGQTSPTDGSRMGENLRCVWGDANPFPKSLQQWTSESDVEDAIATSKSASESNSRCYCNNQTCDSASESASDASLLSDATRSLRLWASAGRGETRCEATPLPKSLQQPDPRIRVGGRLSGKSITTTGPPAPSPMVRHRSFNPDRIALIIISGAKQLGLEPFFSQPYTAFVLSDAEMAEKFMSMVVEKSAAMGHPDTRAIRTIGVSFETKNQSGHAPLTMALAESLVAIFEPKSDPLAINSFVLDLEDLHCWPASPNQPGGRGGEASVFNFDDNARANHLPDDSLRSLASHVGVLPAAEDGQPHADGHLRNADAALVSLSLHRALLRRPDVGNRARPSAHASDSAPPSSSNRAPASTASDVRLRAHMELNQFARVPLLRGGLRGSRGSSGPTPTSDTTSAHHLAPPSKGSDVEDT</sequence>
<dbReference type="EMBL" id="KZ994763">
    <property type="protein sequence ID" value="RKO92138.1"/>
    <property type="molecule type" value="Genomic_DNA"/>
</dbReference>
<evidence type="ECO:0000313" key="3">
    <source>
        <dbReference type="Proteomes" id="UP000269721"/>
    </source>
</evidence>
<reference evidence="3" key="1">
    <citation type="journal article" date="2018" name="Nat. Microbiol.">
        <title>Leveraging single-cell genomics to expand the fungal tree of life.</title>
        <authorList>
            <person name="Ahrendt S.R."/>
            <person name="Quandt C.A."/>
            <person name="Ciobanu D."/>
            <person name="Clum A."/>
            <person name="Salamov A."/>
            <person name="Andreopoulos B."/>
            <person name="Cheng J.F."/>
            <person name="Woyke T."/>
            <person name="Pelin A."/>
            <person name="Henrissat B."/>
            <person name="Reynolds N.K."/>
            <person name="Benny G.L."/>
            <person name="Smith M.E."/>
            <person name="James T.Y."/>
            <person name="Grigoriev I.V."/>
        </authorList>
    </citation>
    <scope>NUCLEOTIDE SEQUENCE [LARGE SCALE GENOMIC DNA]</scope>
</reference>
<dbReference type="Proteomes" id="UP000269721">
    <property type="component" value="Unassembled WGS sequence"/>
</dbReference>
<evidence type="ECO:0000256" key="1">
    <source>
        <dbReference type="SAM" id="MobiDB-lite"/>
    </source>
</evidence>
<name>A0A4P9WKN4_9FUNG</name>
<organism evidence="2 3">
    <name type="scientific">Blyttiomyces helicus</name>
    <dbReference type="NCBI Taxonomy" id="388810"/>
    <lineage>
        <taxon>Eukaryota</taxon>
        <taxon>Fungi</taxon>
        <taxon>Fungi incertae sedis</taxon>
        <taxon>Chytridiomycota</taxon>
        <taxon>Chytridiomycota incertae sedis</taxon>
        <taxon>Chytridiomycetes</taxon>
        <taxon>Chytridiomycetes incertae sedis</taxon>
        <taxon>Blyttiomyces</taxon>
    </lineage>
</organism>
<evidence type="ECO:0000313" key="2">
    <source>
        <dbReference type="EMBL" id="RKO92138.1"/>
    </source>
</evidence>
<feature type="compositionally biased region" description="Low complexity" evidence="1">
    <location>
        <begin position="435"/>
        <end position="459"/>
    </location>
</feature>
<dbReference type="AlphaFoldDB" id="A0A4P9WKN4"/>
<gene>
    <name evidence="2" type="ORF">BDK51DRAFT_51485</name>
</gene>
<accession>A0A4P9WKN4</accession>
<feature type="region of interest" description="Disordered" evidence="1">
    <location>
        <begin position="196"/>
        <end position="238"/>
    </location>
</feature>
<protein>
    <submittedName>
        <fullName evidence="2">Uncharacterized protein</fullName>
    </submittedName>
</protein>
<feature type="region of interest" description="Disordered" evidence="1">
    <location>
        <begin position="477"/>
        <end position="516"/>
    </location>
</feature>
<feature type="region of interest" description="Disordered" evidence="1">
    <location>
        <begin position="430"/>
        <end position="459"/>
    </location>
</feature>
<feature type="compositionally biased region" description="Low complexity" evidence="1">
    <location>
        <begin position="477"/>
        <end position="499"/>
    </location>
</feature>
<proteinExistence type="predicted"/>